<reference evidence="13 14" key="1">
    <citation type="journal article" date="2013" name="Genome Announc.">
        <title>Genome Sequence of Staphylococcus massiliensis Strain S46, Isolated from the Surface of Healthy Human Skin.</title>
        <authorList>
            <person name="Srivastav R."/>
            <person name="Singh A."/>
            <person name="Jangir P.K."/>
            <person name="Kumari C."/>
            <person name="Muduli S."/>
            <person name="Sharma R."/>
        </authorList>
    </citation>
    <scope>NUCLEOTIDE SEQUENCE [LARGE SCALE GENOMIC DNA]</scope>
    <source>
        <strain evidence="13 14">S46</strain>
    </source>
</reference>
<comment type="similarity">
    <text evidence="3">Belongs to the nitronate monooxygenase family. NMO class I subfamily.</text>
</comment>
<dbReference type="GO" id="GO:0000166">
    <property type="term" value="F:nucleotide binding"/>
    <property type="evidence" value="ECO:0007669"/>
    <property type="project" value="UniProtKB-KW"/>
</dbReference>
<name>K9AZN2_9STAP</name>
<evidence type="ECO:0000313" key="14">
    <source>
        <dbReference type="Proteomes" id="UP000009885"/>
    </source>
</evidence>
<keyword evidence="14" id="KW-1185">Reference proteome</keyword>
<dbReference type="GO" id="GO:0009636">
    <property type="term" value="P:response to toxic substance"/>
    <property type="evidence" value="ECO:0007669"/>
    <property type="project" value="UniProtKB-KW"/>
</dbReference>
<keyword evidence="6" id="KW-0285">Flavoprotein</keyword>
<evidence type="ECO:0000256" key="12">
    <source>
        <dbReference type="ARBA" id="ARBA00049401"/>
    </source>
</evidence>
<dbReference type="EMBL" id="AMSQ01000008">
    <property type="protein sequence ID" value="EKU48012.1"/>
    <property type="molecule type" value="Genomic_DNA"/>
</dbReference>
<evidence type="ECO:0000256" key="9">
    <source>
        <dbReference type="ARBA" id="ARBA00023002"/>
    </source>
</evidence>
<keyword evidence="10" id="KW-0503">Monooxygenase</keyword>
<comment type="cofactor">
    <cofactor evidence="1">
        <name>FMN</name>
        <dbReference type="ChEBI" id="CHEBI:58210"/>
    </cofactor>
</comment>
<evidence type="ECO:0000256" key="2">
    <source>
        <dbReference type="ARBA" id="ARBA00003535"/>
    </source>
</evidence>
<gene>
    <name evidence="13" type="ORF">C273_06118</name>
</gene>
<sequence>MAGSTTPELVAAVSTAGGLGQIGAGYMDGDKTRQAITDVQRLTDKPFAVNLFISEYPEATEDEITSMSRKLNPYREQVGLETFDDVPELSFDTTKHFDEQIDILIDMNVPICSFTFGVPSDATISKLKQAHITLIGTATTVKEAIVLDEKGVDIIIAQGSEAGGHRGTFLGKAHEGLIGTMSLVPQVVDNVSVPVIAAGGIMDSRGIVASLSLGAEGVQLGTAFLTLNESGAKDVHKSAILKATEDETTVTNVFSGKSARGIRNLFINEMSKADIDILPYPLQNQLTNPIRKAAGAKGNVDILHLWCGQSPRLSQRDSTEHFMEKLIKEVNEKM</sequence>
<evidence type="ECO:0000256" key="8">
    <source>
        <dbReference type="ARBA" id="ARBA00022741"/>
    </source>
</evidence>
<comment type="function">
    <text evidence="2">Nitronate monooxygenase that uses molecular oxygen to catalyze the oxidative denitrification of alkyl nitronates. Acts on propionate 3-nitronate (P3N), the presumed physiological substrate. Probably functions in the detoxification of P3N, a metabolic poison produced by plants and fungi as a defense mechanism.</text>
</comment>
<dbReference type="GO" id="GO:0018580">
    <property type="term" value="F:nitronate monooxygenase activity"/>
    <property type="evidence" value="ECO:0007669"/>
    <property type="project" value="InterPro"/>
</dbReference>
<accession>K9AZN2</accession>
<evidence type="ECO:0000256" key="3">
    <source>
        <dbReference type="ARBA" id="ARBA00009881"/>
    </source>
</evidence>
<keyword evidence="7" id="KW-0288">FMN</keyword>
<comment type="caution">
    <text evidence="13">The sequence shown here is derived from an EMBL/GenBank/DDBJ whole genome shotgun (WGS) entry which is preliminary data.</text>
</comment>
<evidence type="ECO:0000256" key="10">
    <source>
        <dbReference type="ARBA" id="ARBA00023033"/>
    </source>
</evidence>
<dbReference type="Gene3D" id="3.20.20.70">
    <property type="entry name" value="Aldolase class I"/>
    <property type="match status" value="1"/>
</dbReference>
<keyword evidence="5" id="KW-0216">Detoxification</keyword>
<dbReference type="FunFam" id="3.20.20.70:FF:000154">
    <property type="entry name" value="Probable nitronate monooxygenase"/>
    <property type="match status" value="1"/>
</dbReference>
<evidence type="ECO:0000256" key="5">
    <source>
        <dbReference type="ARBA" id="ARBA00022575"/>
    </source>
</evidence>
<evidence type="ECO:0000256" key="4">
    <source>
        <dbReference type="ARBA" id="ARBA00013457"/>
    </source>
</evidence>
<evidence type="ECO:0000313" key="13">
    <source>
        <dbReference type="EMBL" id="EKU48012.1"/>
    </source>
</evidence>
<keyword evidence="9" id="KW-0560">Oxidoreductase</keyword>
<dbReference type="eggNOG" id="COG2070">
    <property type="taxonomic scope" value="Bacteria"/>
</dbReference>
<evidence type="ECO:0000256" key="7">
    <source>
        <dbReference type="ARBA" id="ARBA00022643"/>
    </source>
</evidence>
<dbReference type="PANTHER" id="PTHR42747">
    <property type="entry name" value="NITRONATE MONOOXYGENASE-RELATED"/>
    <property type="match status" value="1"/>
</dbReference>
<dbReference type="AlphaFoldDB" id="K9AZN2"/>
<dbReference type="InterPro" id="IPR013785">
    <property type="entry name" value="Aldolase_TIM"/>
</dbReference>
<dbReference type="Pfam" id="PF03060">
    <property type="entry name" value="NMO"/>
    <property type="match status" value="1"/>
</dbReference>
<dbReference type="PATRIC" id="fig|1229783.3.peg.1238"/>
<dbReference type="Proteomes" id="UP000009885">
    <property type="component" value="Unassembled WGS sequence"/>
</dbReference>
<protein>
    <recommendedName>
        <fullName evidence="4">Probable nitronate monooxygenase</fullName>
    </recommendedName>
    <alternativeName>
        <fullName evidence="11">Propionate 3-nitronate monooxygenase</fullName>
    </alternativeName>
</protein>
<proteinExistence type="inferred from homology"/>
<evidence type="ECO:0000256" key="6">
    <source>
        <dbReference type="ARBA" id="ARBA00022630"/>
    </source>
</evidence>
<dbReference type="PANTHER" id="PTHR42747:SF3">
    <property type="entry name" value="NITRONATE MONOOXYGENASE-RELATED"/>
    <property type="match status" value="1"/>
</dbReference>
<dbReference type="STRING" id="1229783.C273_06118"/>
<dbReference type="SUPFAM" id="SSF51412">
    <property type="entry name" value="Inosine monophosphate dehydrogenase (IMPDH)"/>
    <property type="match status" value="1"/>
</dbReference>
<dbReference type="InterPro" id="IPR004136">
    <property type="entry name" value="NMO"/>
</dbReference>
<keyword evidence="13" id="KW-0223">Dioxygenase</keyword>
<dbReference type="GO" id="GO:0051213">
    <property type="term" value="F:dioxygenase activity"/>
    <property type="evidence" value="ECO:0007669"/>
    <property type="project" value="UniProtKB-KW"/>
</dbReference>
<evidence type="ECO:0000256" key="11">
    <source>
        <dbReference type="ARBA" id="ARBA00031155"/>
    </source>
</evidence>
<comment type="catalytic activity">
    <reaction evidence="12">
        <text>3 propionate 3-nitronate + 3 O2 + H2O = 3 3-oxopropanoate + 2 nitrate + nitrite + H2O2 + 3 H(+)</text>
        <dbReference type="Rhea" id="RHEA:57332"/>
        <dbReference type="ChEBI" id="CHEBI:15377"/>
        <dbReference type="ChEBI" id="CHEBI:15378"/>
        <dbReference type="ChEBI" id="CHEBI:15379"/>
        <dbReference type="ChEBI" id="CHEBI:16240"/>
        <dbReference type="ChEBI" id="CHEBI:16301"/>
        <dbReference type="ChEBI" id="CHEBI:17632"/>
        <dbReference type="ChEBI" id="CHEBI:33190"/>
        <dbReference type="ChEBI" id="CHEBI:136067"/>
    </reaction>
</comment>
<evidence type="ECO:0000256" key="1">
    <source>
        <dbReference type="ARBA" id="ARBA00001917"/>
    </source>
</evidence>
<keyword evidence="8" id="KW-0547">Nucleotide-binding</keyword>
<dbReference type="CDD" id="cd04730">
    <property type="entry name" value="NPD_like"/>
    <property type="match status" value="1"/>
</dbReference>
<organism evidence="13 14">
    <name type="scientific">Staphylococcus massiliensis S46</name>
    <dbReference type="NCBI Taxonomy" id="1229783"/>
    <lineage>
        <taxon>Bacteria</taxon>
        <taxon>Bacillati</taxon>
        <taxon>Bacillota</taxon>
        <taxon>Bacilli</taxon>
        <taxon>Bacillales</taxon>
        <taxon>Staphylococcaceae</taxon>
        <taxon>Staphylococcus</taxon>
    </lineage>
</organism>